<dbReference type="InterPro" id="IPR031616">
    <property type="entry name" value="BsrE-like"/>
</dbReference>
<protein>
    <submittedName>
        <fullName evidence="2">Holin-like toxin</fullName>
    </submittedName>
</protein>
<name>A0AAP8QDS6_BRELA</name>
<dbReference type="Proteomes" id="UP000239759">
    <property type="component" value="Unassembled WGS sequence"/>
</dbReference>
<comment type="caution">
    <text evidence="2">The sequence shown here is derived from an EMBL/GenBank/DDBJ whole genome shotgun (WGS) entry which is preliminary data.</text>
</comment>
<evidence type="ECO:0000313" key="2">
    <source>
        <dbReference type="EMBL" id="PPB03092.1"/>
    </source>
</evidence>
<accession>A0AAP8QDS6</accession>
<keyword evidence="1" id="KW-0812">Transmembrane</keyword>
<gene>
    <name evidence="2" type="ORF">C4A77_10015</name>
</gene>
<keyword evidence="1" id="KW-1133">Transmembrane helix</keyword>
<keyword evidence="1" id="KW-0472">Membrane</keyword>
<reference evidence="2 3" key="1">
    <citation type="submission" date="2018-02" db="EMBL/GenBank/DDBJ databases">
        <title>Comparative analysis of genomes of three Brevibacillus laterosporus strains producers of potent antimicrobials isolated from silage.</title>
        <authorList>
            <person name="Kojic M."/>
            <person name="Miljkovic M."/>
            <person name="Studholme D."/>
            <person name="Filipic B."/>
        </authorList>
    </citation>
    <scope>NUCLEOTIDE SEQUENCE [LARGE SCALE GENOMIC DNA]</scope>
    <source>
        <strain evidence="2 3">BGSP11</strain>
    </source>
</reference>
<organism evidence="2 3">
    <name type="scientific">Brevibacillus laterosporus</name>
    <name type="common">Bacillus laterosporus</name>
    <dbReference type="NCBI Taxonomy" id="1465"/>
    <lineage>
        <taxon>Bacteria</taxon>
        <taxon>Bacillati</taxon>
        <taxon>Bacillota</taxon>
        <taxon>Bacilli</taxon>
        <taxon>Bacillales</taxon>
        <taxon>Paenibacillaceae</taxon>
        <taxon>Brevibacillus</taxon>
    </lineage>
</organism>
<feature type="transmembrane region" description="Helical" evidence="1">
    <location>
        <begin position="6"/>
        <end position="27"/>
    </location>
</feature>
<sequence length="32" mass="3618">MLMSVYEAPMIMFAFGTFSIALIGLFVKMTKK</sequence>
<evidence type="ECO:0000313" key="3">
    <source>
        <dbReference type="Proteomes" id="UP000239759"/>
    </source>
</evidence>
<proteinExistence type="predicted"/>
<dbReference type="RefSeq" id="WP_081621639.1">
    <property type="nucleotide sequence ID" value="NZ_CP032410.1"/>
</dbReference>
<dbReference type="AlphaFoldDB" id="A0AAP8QDS6"/>
<dbReference type="Pfam" id="PF16935">
    <property type="entry name" value="Hol_Tox"/>
    <property type="match status" value="1"/>
</dbReference>
<evidence type="ECO:0000256" key="1">
    <source>
        <dbReference type="SAM" id="Phobius"/>
    </source>
</evidence>
<dbReference type="EMBL" id="PRKQ01000010">
    <property type="protein sequence ID" value="PPB03092.1"/>
    <property type="molecule type" value="Genomic_DNA"/>
</dbReference>